<dbReference type="EMBL" id="SIHJ01000001">
    <property type="protein sequence ID" value="TWT35233.1"/>
    <property type="molecule type" value="Genomic_DNA"/>
</dbReference>
<dbReference type="Proteomes" id="UP000316714">
    <property type="component" value="Unassembled WGS sequence"/>
</dbReference>
<sequence>MVERRPLVEGISGAKPEEEKEFVYGGQQQAAKSTEANRAATVNDQPPSRILPQMASRVPITTRARPEIASALKRASLQRQLSGEQPFYVQEILEEALMAWLKSHGYL</sequence>
<comment type="caution">
    <text evidence="2">The sequence shown here is derived from an EMBL/GenBank/DDBJ whole genome shotgun (WGS) entry which is preliminary data.</text>
</comment>
<accession>A0A5C5VB76</accession>
<evidence type="ECO:0000313" key="3">
    <source>
        <dbReference type="Proteomes" id="UP000316714"/>
    </source>
</evidence>
<evidence type="ECO:0000313" key="2">
    <source>
        <dbReference type="EMBL" id="TWT35233.1"/>
    </source>
</evidence>
<feature type="region of interest" description="Disordered" evidence="1">
    <location>
        <begin position="18"/>
        <end position="49"/>
    </location>
</feature>
<protein>
    <submittedName>
        <fullName evidence="2">Uncharacterized protein</fullName>
    </submittedName>
</protein>
<dbReference type="RefSeq" id="WP_146561245.1">
    <property type="nucleotide sequence ID" value="NZ_SIHJ01000001.1"/>
</dbReference>
<keyword evidence="3" id="KW-1185">Reference proteome</keyword>
<proteinExistence type="predicted"/>
<reference evidence="2 3" key="1">
    <citation type="submission" date="2019-02" db="EMBL/GenBank/DDBJ databases">
        <title>Deep-cultivation of Planctomycetes and their phenomic and genomic characterization uncovers novel biology.</title>
        <authorList>
            <person name="Wiegand S."/>
            <person name="Jogler M."/>
            <person name="Boedeker C."/>
            <person name="Pinto D."/>
            <person name="Vollmers J."/>
            <person name="Rivas-Marin E."/>
            <person name="Kohn T."/>
            <person name="Peeters S.H."/>
            <person name="Heuer A."/>
            <person name="Rast P."/>
            <person name="Oberbeckmann S."/>
            <person name="Bunk B."/>
            <person name="Jeske O."/>
            <person name="Meyerdierks A."/>
            <person name="Storesund J.E."/>
            <person name="Kallscheuer N."/>
            <person name="Luecker S."/>
            <person name="Lage O.M."/>
            <person name="Pohl T."/>
            <person name="Merkel B.J."/>
            <person name="Hornburger P."/>
            <person name="Mueller R.-W."/>
            <person name="Bruemmer F."/>
            <person name="Labrenz M."/>
            <person name="Spormann A.M."/>
            <person name="Op Den Camp H."/>
            <person name="Overmann J."/>
            <person name="Amann R."/>
            <person name="Jetten M.S.M."/>
            <person name="Mascher T."/>
            <person name="Medema M.H."/>
            <person name="Devos D.P."/>
            <person name="Kaster A.-K."/>
            <person name="Ovreas L."/>
            <person name="Rohde M."/>
            <person name="Galperin M.Y."/>
            <person name="Jogler C."/>
        </authorList>
    </citation>
    <scope>NUCLEOTIDE SEQUENCE [LARGE SCALE GENOMIC DNA]</scope>
    <source>
        <strain evidence="2 3">KOR34</strain>
    </source>
</reference>
<dbReference type="OrthoDB" id="284167at2"/>
<organism evidence="2 3">
    <name type="scientific">Posidoniimonas corsicana</name>
    <dbReference type="NCBI Taxonomy" id="1938618"/>
    <lineage>
        <taxon>Bacteria</taxon>
        <taxon>Pseudomonadati</taxon>
        <taxon>Planctomycetota</taxon>
        <taxon>Planctomycetia</taxon>
        <taxon>Pirellulales</taxon>
        <taxon>Lacipirellulaceae</taxon>
        <taxon>Posidoniimonas</taxon>
    </lineage>
</organism>
<dbReference type="AlphaFoldDB" id="A0A5C5VB76"/>
<name>A0A5C5VB76_9BACT</name>
<feature type="compositionally biased region" description="Polar residues" evidence="1">
    <location>
        <begin position="26"/>
        <end position="46"/>
    </location>
</feature>
<evidence type="ECO:0000256" key="1">
    <source>
        <dbReference type="SAM" id="MobiDB-lite"/>
    </source>
</evidence>
<gene>
    <name evidence="2" type="ORF">KOR34_01210</name>
</gene>